<comment type="caution">
    <text evidence="1">The sequence shown here is derived from an EMBL/GenBank/DDBJ whole genome shotgun (WGS) entry which is preliminary data.</text>
</comment>
<dbReference type="Proteomes" id="UP000469462">
    <property type="component" value="Unassembled WGS sequence"/>
</dbReference>
<dbReference type="RefSeq" id="WP_152157061.1">
    <property type="nucleotide sequence ID" value="NZ_WEHW01000028.1"/>
</dbReference>
<protein>
    <submittedName>
        <fullName evidence="1">Uncharacterized protein</fullName>
    </submittedName>
</protein>
<reference evidence="1 2" key="1">
    <citation type="submission" date="2019-10" db="EMBL/GenBank/DDBJ databases">
        <title>Genome diversity of Sutterella seckii.</title>
        <authorList>
            <person name="Chaplin A.V."/>
            <person name="Sokolova S.R."/>
            <person name="Mosin K.A."/>
            <person name="Ivanova E.L."/>
            <person name="Kochetkova T.O."/>
            <person name="Goltsov A.Y."/>
            <person name="Trofimov D.Y."/>
            <person name="Efimov B.A."/>
        </authorList>
    </citation>
    <scope>NUCLEOTIDE SEQUENCE [LARGE SCALE GENOMIC DNA]</scope>
    <source>
        <strain evidence="1 2">ASD3426</strain>
    </source>
</reference>
<dbReference type="AlphaFoldDB" id="A0AAI9SC33"/>
<keyword evidence="2" id="KW-1185">Reference proteome</keyword>
<dbReference type="EMBL" id="WEHW01000028">
    <property type="protein sequence ID" value="KAB7650791.1"/>
    <property type="molecule type" value="Genomic_DNA"/>
</dbReference>
<evidence type="ECO:0000313" key="1">
    <source>
        <dbReference type="EMBL" id="KAB7650791.1"/>
    </source>
</evidence>
<organism evidence="1 2">
    <name type="scientific">Sutterella seckii</name>
    <dbReference type="NCBI Taxonomy" id="1944635"/>
    <lineage>
        <taxon>Bacteria</taxon>
        <taxon>Pseudomonadati</taxon>
        <taxon>Pseudomonadota</taxon>
        <taxon>Betaproteobacteria</taxon>
        <taxon>Burkholderiales</taxon>
        <taxon>Sutterellaceae</taxon>
        <taxon>Sutterella</taxon>
    </lineage>
</organism>
<name>A0AAI9SC33_9BURK</name>
<sequence>MLLNTHLRFFASFYPASAFFTMAEKARGLDDESEYENAKSLLREFCAQLEECLERTRKALLLPADEREHYGFVLPRVPGYDHGAGGKPGDSQTEALLWLAPDELAASAPPIPVSFVGGGKKREDVEKAFDAMRSAPAEEKERLEAGYQRTLNKALKESAKTQRELQAAFNVLAFSWGRLHGLRFLCYQLRQAGSTEGISLPVEYIRELGQAVREAMKAADAAGVGFTQAASLARERKNRGIKKLMNVTPEEAASAYRQARESLQGLPASNLDALEKAIAMLRAQGKRCPQRTEFLKLLADSKYSM</sequence>
<accession>A0AAI9SC33</accession>
<gene>
    <name evidence="1" type="ORF">GBM96_07755</name>
</gene>
<evidence type="ECO:0000313" key="2">
    <source>
        <dbReference type="Proteomes" id="UP000469462"/>
    </source>
</evidence>
<proteinExistence type="predicted"/>